<dbReference type="AlphaFoldDB" id="A0A9X3DE42"/>
<feature type="signal peptide" evidence="1">
    <location>
        <begin position="1"/>
        <end position="17"/>
    </location>
</feature>
<name>A0A9X3DE42_9SPHI</name>
<evidence type="ECO:0000256" key="1">
    <source>
        <dbReference type="SAM" id="SignalP"/>
    </source>
</evidence>
<organism evidence="2 3">
    <name type="scientific">Pedobacter agri</name>
    <dbReference type="NCBI Taxonomy" id="454586"/>
    <lineage>
        <taxon>Bacteria</taxon>
        <taxon>Pseudomonadati</taxon>
        <taxon>Bacteroidota</taxon>
        <taxon>Sphingobacteriia</taxon>
        <taxon>Sphingobacteriales</taxon>
        <taxon>Sphingobacteriaceae</taxon>
        <taxon>Pedobacter</taxon>
    </lineage>
</organism>
<feature type="chain" id="PRO_5040758509" evidence="1">
    <location>
        <begin position="18"/>
        <end position="450"/>
    </location>
</feature>
<sequence length="450" mass="52190">MKNLLYLLLFASQISFAQNIDFKKFEAQALKVAKTSKHADLIKSFIADNKETEQITQLDLIKDYVGFGIVINPKNNSTKLLPAKYTFDIKTRLSTVGVVDLDKPELTAKQLAYLSAYTKNPSALAKDEYFKAFKYHTFTNETKLEKGDDLILKDQNYTTYFTIKNNLIYAIGMSKTSDEFIFYKFDTKVIPNDDYLLIQMEKNRKVKWAEESKLRDVFPLYHDVRIDDIRTALYYLLREEPYKSDKKLMEYAQNMRQKLDRSNIRQLTTELDYFLDLKIDEKAWKYKSDEVLNLKHTSAHALADIYFGSASYKLAEKFFLRSLLDFKLFSAGGSNAQKDANRLIYDLSKVYEKLGKTDEMIGYLIPLLNGNGSIGSATELLNTYIEKNKTDKQSLKKQIDASFETLDNIRGDGTYTFIFNGKVIFFYSVFSKTESSFRKEVTETDFYKSL</sequence>
<protein>
    <submittedName>
        <fullName evidence="2">Uncharacterized protein</fullName>
    </submittedName>
</protein>
<gene>
    <name evidence="2" type="ORF">OQZ29_06775</name>
</gene>
<proteinExistence type="predicted"/>
<accession>A0A9X3DE42</accession>
<dbReference type="EMBL" id="JAPJUH010000002">
    <property type="protein sequence ID" value="MCX3264441.1"/>
    <property type="molecule type" value="Genomic_DNA"/>
</dbReference>
<dbReference type="RefSeq" id="WP_266268625.1">
    <property type="nucleotide sequence ID" value="NZ_JAPJUH010000002.1"/>
</dbReference>
<evidence type="ECO:0000313" key="3">
    <source>
        <dbReference type="Proteomes" id="UP001142592"/>
    </source>
</evidence>
<evidence type="ECO:0000313" key="2">
    <source>
        <dbReference type="EMBL" id="MCX3264441.1"/>
    </source>
</evidence>
<comment type="caution">
    <text evidence="2">The sequence shown here is derived from an EMBL/GenBank/DDBJ whole genome shotgun (WGS) entry which is preliminary data.</text>
</comment>
<reference evidence="2" key="1">
    <citation type="submission" date="2022-11" db="EMBL/GenBank/DDBJ databases">
        <authorList>
            <person name="Graham C."/>
            <person name="Newman J.D."/>
        </authorList>
    </citation>
    <scope>NUCLEOTIDE SEQUENCE</scope>
    <source>
        <strain evidence="2">DSM 19486</strain>
    </source>
</reference>
<keyword evidence="3" id="KW-1185">Reference proteome</keyword>
<dbReference type="Proteomes" id="UP001142592">
    <property type="component" value="Unassembled WGS sequence"/>
</dbReference>
<keyword evidence="1" id="KW-0732">Signal</keyword>